<dbReference type="GO" id="GO:0005730">
    <property type="term" value="C:nucleolus"/>
    <property type="evidence" value="ECO:0007669"/>
    <property type="project" value="UniProtKB-SubCell"/>
</dbReference>
<evidence type="ECO:0000256" key="1">
    <source>
        <dbReference type="ARBA" id="ARBA00004604"/>
    </source>
</evidence>
<evidence type="ECO:0000256" key="8">
    <source>
        <dbReference type="ARBA" id="ARBA00023186"/>
    </source>
</evidence>
<comment type="function">
    <text evidence="10">Nuclear chaperone required for maturation and nuclear export of pre-60S ribosome subunits.</text>
</comment>
<dbReference type="FunFam" id="3.40.50.300:FF:001368">
    <property type="entry name" value="Midasin"/>
    <property type="match status" value="1"/>
</dbReference>
<dbReference type="FunFam" id="3.40.50.300:FF:001861">
    <property type="entry name" value="Midasin"/>
    <property type="match status" value="1"/>
</dbReference>
<evidence type="ECO:0000313" key="14">
    <source>
        <dbReference type="Proteomes" id="UP000053095"/>
    </source>
</evidence>
<dbReference type="InterPro" id="IPR048617">
    <property type="entry name" value="MDN1_AAA_lid_4"/>
</dbReference>
<keyword evidence="6 10" id="KW-0547">Nucleotide-binding</keyword>
<evidence type="ECO:0000256" key="5">
    <source>
        <dbReference type="ARBA" id="ARBA00017143"/>
    </source>
</evidence>
<proteinExistence type="inferred from homology"/>
<dbReference type="GO" id="GO:0000027">
    <property type="term" value="P:ribosomal large subunit assembly"/>
    <property type="evidence" value="ECO:0007669"/>
    <property type="project" value="InterPro"/>
</dbReference>
<feature type="compositionally biased region" description="Acidic residues" evidence="11">
    <location>
        <begin position="4304"/>
        <end position="4342"/>
    </location>
</feature>
<feature type="compositionally biased region" description="Acidic residues" evidence="11">
    <location>
        <begin position="4108"/>
        <end position="4146"/>
    </location>
</feature>
<dbReference type="SMART" id="SM00382">
    <property type="entry name" value="AAA"/>
    <property type="match status" value="6"/>
</dbReference>
<keyword evidence="14" id="KW-1185">Reference proteome</keyword>
<keyword evidence="7 10" id="KW-0067">ATP-binding</keyword>
<dbReference type="PANTHER" id="PTHR48103">
    <property type="entry name" value="MIDASIN-RELATED"/>
    <property type="match status" value="1"/>
</dbReference>
<dbReference type="GO" id="GO:0016491">
    <property type="term" value="F:oxidoreductase activity"/>
    <property type="evidence" value="ECO:0007669"/>
    <property type="project" value="InterPro"/>
</dbReference>
<dbReference type="Pfam" id="PF21108">
    <property type="entry name" value="MDN1_4th"/>
    <property type="match status" value="1"/>
</dbReference>
<dbReference type="InterPro" id="IPR012099">
    <property type="entry name" value="Midasin"/>
</dbReference>
<comment type="caution">
    <text evidence="13">The sequence shown here is derived from an EMBL/GenBank/DDBJ whole genome shotgun (WGS) entry which is preliminary data.</text>
</comment>
<feature type="compositionally biased region" description="Basic and acidic residues" evidence="11">
    <location>
        <begin position="4086"/>
        <end position="4103"/>
    </location>
</feature>
<dbReference type="FunFam" id="3.40.50.300:FF:001205">
    <property type="entry name" value="Midasin"/>
    <property type="match status" value="1"/>
</dbReference>
<dbReference type="InterPro" id="IPR012951">
    <property type="entry name" value="BBE"/>
</dbReference>
<evidence type="ECO:0000256" key="9">
    <source>
        <dbReference type="ARBA" id="ARBA00023242"/>
    </source>
</evidence>
<dbReference type="InterPro" id="IPR016166">
    <property type="entry name" value="FAD-bd_PCMH"/>
</dbReference>
<dbReference type="GO" id="GO:0016887">
    <property type="term" value="F:ATP hydrolysis activity"/>
    <property type="evidence" value="ECO:0007669"/>
    <property type="project" value="InterPro"/>
</dbReference>
<feature type="compositionally biased region" description="Basic and acidic residues" evidence="11">
    <location>
        <begin position="4505"/>
        <end position="4514"/>
    </location>
</feature>
<dbReference type="InterPro" id="IPR006094">
    <property type="entry name" value="Oxid_FAD_bind_N"/>
</dbReference>
<dbReference type="Proteomes" id="UP000053095">
    <property type="component" value="Unassembled WGS sequence"/>
</dbReference>
<reference evidence="14" key="1">
    <citation type="journal article" date="2015" name="Genome Announc.">
        <title>Draft genome sequence of Talaromyces cellulolyticus strain Y-94, a source of lignocellulosic biomass-degrading enzymes.</title>
        <authorList>
            <person name="Fujii T."/>
            <person name="Koike H."/>
            <person name="Sawayama S."/>
            <person name="Yano S."/>
            <person name="Inoue H."/>
        </authorList>
    </citation>
    <scope>NUCLEOTIDE SEQUENCE [LARGE SCALE GENOMIC DNA]</scope>
    <source>
        <strain evidence="14">Y-94</strain>
    </source>
</reference>
<dbReference type="InterPro" id="IPR036465">
    <property type="entry name" value="vWFA_dom_sf"/>
</dbReference>
<feature type="domain" description="FAD-binding PCMH-type" evidence="12">
    <location>
        <begin position="4958"/>
        <end position="5141"/>
    </location>
</feature>
<dbReference type="Pfam" id="PF17867">
    <property type="entry name" value="AAA_lid_7"/>
    <property type="match status" value="3"/>
</dbReference>
<dbReference type="CDD" id="cd00009">
    <property type="entry name" value="AAA"/>
    <property type="match status" value="2"/>
</dbReference>
<dbReference type="GO" id="GO:0030687">
    <property type="term" value="C:preribosome, large subunit precursor"/>
    <property type="evidence" value="ECO:0007669"/>
    <property type="project" value="TreeGrafter"/>
</dbReference>
<dbReference type="Pfam" id="PF01565">
    <property type="entry name" value="FAD_binding_4"/>
    <property type="match status" value="1"/>
</dbReference>
<dbReference type="Pfam" id="PF12775">
    <property type="entry name" value="AAA_7"/>
    <property type="match status" value="1"/>
</dbReference>
<feature type="compositionally biased region" description="Basic and acidic residues" evidence="11">
    <location>
        <begin position="4157"/>
        <end position="4182"/>
    </location>
</feature>
<dbReference type="PANTHER" id="PTHR48103:SF2">
    <property type="entry name" value="MIDASIN"/>
    <property type="match status" value="1"/>
</dbReference>
<evidence type="ECO:0000256" key="2">
    <source>
        <dbReference type="ARBA" id="ARBA00004642"/>
    </source>
</evidence>
<dbReference type="Pfam" id="PF17865">
    <property type="entry name" value="AAA_lid_5"/>
    <property type="match status" value="1"/>
</dbReference>
<dbReference type="EMBL" id="DF933820">
    <property type="protein sequence ID" value="GAM37572.1"/>
    <property type="molecule type" value="Genomic_DNA"/>
</dbReference>
<dbReference type="SUPFAM" id="SSF53300">
    <property type="entry name" value="vWA-like"/>
    <property type="match status" value="1"/>
</dbReference>
<dbReference type="FunFam" id="3.40.50.300:FF:000142">
    <property type="entry name" value="Midasin"/>
    <property type="match status" value="1"/>
</dbReference>
<comment type="similarity">
    <text evidence="4 10">Belongs to the midasin family.</text>
</comment>
<dbReference type="InterPro" id="IPR027417">
    <property type="entry name" value="P-loop_NTPase"/>
</dbReference>
<sequence>MEERPVFKLELSEAATLRRLPHELAEQLRNASGSQYLDALALAALQPGNIEYIFATYEALIVDLTSRWLDLDPQHHYLNILSAFSRILPFAPHLRSFARKYAQTHSEPFSGSILNFDTTTIRNALLCIFRFSSFDGESFSNVVSPIQLQSLFQHPDNSVRYLAIRCFCYYMRAGDAATQRMVTTHIGAGAIEGPWESTTIDYRLLGLWEERRWHFFETELRTKQTTSAADVESNLVEVYKDSLSHRAADIGGVLVPKVRWDIPVPESSLVKTETVTNNLRSVATALLEQKPLLLVGLPNSGKTSLVNDIARVMGQRPSMVTLHLNEQTDAKSLLGMYATSSLTGTFSWQPGVLTKAAKEGRWILIEDLDRAPSEVIGLMLPVIEKGELIIPSRKERIKCADGFRIIATMKSSLNSKGEEVAPSHGLLGARLWNKIQINSLPLSEVRQVLIEKYPLLSARVPTLIEIYDKLCSAFHSSLAARSAQGRTPGLRDLIKLCNRLHKRLLRLGVTTGNEATPESFQDEIFLDTVDAFIRYLPDRDFGHRLSTIIAEALQLSPQRADYCLQERTPPFADHEDRFSVGREICTKMKVTKTTKARFNKLSSRFAPTRAALKTMEQIAAAVQVSEPVLLVGETGIGKTAVIQQLANLTCQKLTVVNLSQQSESTDLLGGFRPVNLRSMAIPILDEFNQLFEQTFSAKKNQKFLSSVTKSLTAGNWPRLVNLWHEAVRMADSVFRVPKESEQNPVEQPAKKRKLDSPKYAALRDKWETFKVQLSDFEAQASRGDSKFAFAFVQGKIVRALRNGEWVLLDEINLATPDILENLASLLHHGDEGLPSVLLSEAGDVERVYGHPDFRIFGAMNPATDAGKRDLAPGLRSRFTEIYVHSPDVDFDDLLGLIQTYLGNLTQSDLRLASDIASLYLATKKLTLENKLTDGANQKPHFSIRTLVRTLVYITDHVHSYGLRRAAYEGFCMSFLTLLSQESEKSVVPLIEKHIFGSAKHAKSLLGQLPRAPEDGSEYVQFKHYWMKKGPFTAEKQPHYIITPFIEKNLKNLLRASSTRRFPILLQGPTSSGKTSMVEYLAKVSGNKFVRINNHEHTDLQEYLGSYVSTDDGSLKYQEGVLVEALRNGYWIVLDELNLAPSDVLEALNRLLDDNRELFLPETQEVIQPHPNFMLFATQNPAGLYGGRKVLSRAFRNRFLELHFDDIPEDELEYILKERTQIAPSFCSRIVSVYKKLSVLRQSTRLFEQKNSFATLRDLFRWALRQADDRETLAINGFMLLAERVRNSSERAAVKKVIEDVMKVKIDEDAIYGLAELERRAEGKTSLSQNIVWTKAMRRVFVLVSEALRNNEPVLLVGETGCGKTQICQAVAEIYGKEMFIVNAHVNLETGDIVGAQRPLRNRSAIERQLRDDLASVLSTLPDAEAGKSSKSLEDLKAAFAQLTPEMLEAVPSELLNRIKTNTTRSQALFEWSDGSLITAMKTGQYFLLDEVSLADDSVLERLNSVLEPHRSLLLAEKGPIDSLVVAQDGYQFLSTMNPGGDYGKRELSAALRNRMTEIWVPQLSEEEDILPILKDKLRSMDEKKTKAMLQFAKWFKQVFQGSPTSSVSIRDLLGWVEFVNKCPPSNPDFAIVQGAAMVYIDTLGANPSAMLSTSMDSITQSRQLCLEKMAALLEIDAVQIYNQRATVSTQDGYLCVGPFKLPVSANSSPDPDFVMDAPTTIANSVRIARGLQTSKPILLEGSPGVGKTTLVASLARALGKPLTRINLSDQTDLTDLFGSDVPVEGGDVGQFAWRDAPFLQAMQKGDWVLLDEMNLASQSVLEGLNSCLDHRQQVYVAELDQTFKRHPDFVLFAAQNPHHQGGGRKGLPASFVNRFTVVYADSFSDTDLKSICSKLFPRIPADQTSKMVEFMSKLNWAIDHDREFANIGGPWELNLRDIIRWFQLADHGNVHISSGYFLENIISHRFRTEKDRSLISSVFEQSFKIPAPEKSFYHNLTAEKFQVGLATMPRQQLEQNTTDSDIKILPAHLPILESLIFCIERAWPSILVGPSGCGKTTTIRTLASIQGAELVELALSADTDTMDLIGGFEQIDYRRQTQALAKDVVRFIHRQIMSSVTSEFTSSLIPRLLEAYHICSNPEINTETLFNVMNALQTHFDTLAFKRLVEQCTALVQTSKDAHKVGFEWTEGALTEAIQLGHWVVLDNANLCNASVLDRLNSLMEPNGYLVLNEQRTEDGSARTIVPHPNFRLFLTMDPRNGELSRAMRNRSVEVCFLSEFPVAASSKHTPSFTLESALYRLRYVWNSDAESKSVVADQSFGIRLDHVELSDLSSFYHSLRQLAVSFPVAEQPNAAMEVLERYAKLVEDNSQWKLLSSLSPETHAQGAELVHALINEPRLTWHPNLVGPSVIVSQLQDIKLSLHRLQQRLAHSHQNSQHLKPSQMTRLERSFASSRISSLMKDDTQAVSSFLTDFVRISYEFIQGLDSDAEVVGDAVSALKGFTRFCWDIYAVTQGIELDEGVFQIYLQIGQQIVSSAAESQSALSPLFSSLAQLLGRFRSTWALKTGLSMRRIWDAWRPVTCTDLEQLNSLLDLESVVSEFDKIALQTRLDISQLGVVRKSLIEAQNAMLLDNADGKLLVPSLKQQVAELVSATQLYSSSHPPHFLQIFESICEYHDLPMLWNESQIQRHGHLNETLPLLAGRPAYSTIPFNEKSPISAILHRLALYNGSQGSAGAVSPWSSLFSVDLLRHVQSTGEVLLGRLDFFQSELHALVEAVTYSSCEIALSQGLLLARVFARVILEILSLHQDFLNTVILEEVVAALRDIERTGAFRGSVPQLEAAIDLPPNHFFSQFINDLSKCVQTLANIQENLSMSTLYELGNVCIQLSVICLRLFVPDKPYDPSLGLVVERQRHADQVLQLTAEDEALATFEKEFSGRTSNLRRRLIKEELQTLGLTPPASPVSRPAKSRLMELHGEFMNLHNSVLSRNPETFGAAEFKQYGNLLKDNIRLICTRLRDNFRVYDDVTVLVTRFLAMLDLGASLCLGATSKSQSKISKIISQTTPFIGGNAHATTIPMGGSSKNQIRVQMHQLSSLVLHHGANSSSLASEAALSSLKDIFQSLHYVWKTQLVEDQKEAAEKSSTYRYKGSYEDSEEVDEMELRELFPVYEGNEHEESAKSRMDINSISLKLTELHAAIFAPGDIEANLRQFIVESTRLLGSLSSEESSAAPKSYLPGILLVLKDEVKSYENVSPRHYNFYLDANIAEAKRLVSLVLSVRTRFVQLQAAWPDHAAIHDVLVCCQEILQFKHLEPVAKYITKLEKLHGLVHEWQLVASKEYTAASLYDDITALTISWRRLELSTWAKLLDLEFEKCEQAVSTWWFVAYEAFIALPLQKAENGEDLKAYTTEALHTLEAFLKSTTIGQFSARLRLIEQFRSLLMLFTKHNPVLGCIVSALENFLRHYRPYEPVVNKTLEEKRKALDKDVKEQIQLASWKDTNITALRESARRSHYKLFKYVRKYREFLAQPTDPILQQGMPELQGQVVDSQPAKSLSISLWDSSEALMICEQSDLIWANRAPRFKDPSTTAANMLRVYTSSLSDLDIPSQLSSFVADVLETVKSFKSETPGTLTEDNKEDVQHLKTQKRRFYAETLRQLHFMGIRRNVSTVFIEEQATVNQVLATTPNIILENGPAAGVAQSADSYFHRFLDVLPNVRKYSREYNEDLNPTEVTRSIGSAEGFLVLIRKQRESLAPAIKHLVDLKSTSTSMKVLWTHGPSHLRQDKQSGLTERETAFRRVSWLIPLLGVGKEIVEIHSLYSGSASIVGTFEVWKDALARLKSDIEQLPRLPEGITSQVTIDTCREVMQSFAQLNSEFTTLIEERPDLAFVLEQVISWLKIPVPSDVSSTVCNLMIDNLNDHYLSAVDKILVALQGLKGSLASLPSDMEDKDWLSRTDSSLSKALRDLHIAEITTSLNSVLEKLQSLQNSGSSLPLASAIIAGLLPITKQYYNICEDMISRYLGVHREVCKMSYVLSKSFAQIASEGFCSPREAPNTEESGSGKVESGTGLGEGEGAEDISKDIQDDEDLSELAQEKNQEKSKDDVEKSEDAVNMDQEDLEGEFDEEQKEDEEGEDKEDGSDEEEGDDEIDEEVGSVNDLDPNAVDEKLWDGAHDEQQKETENEEGKGQTESDEQAAANDKKEQDLKDQEEKGEDEPMEGEEGEEEGEEAPEDEEETGGREELDVTDPHAKEEQTLDLPEEMQLDGEGQEEDDQDMSDDGMDELSDFEPATEDKGEDMAEDDAEHSATPDPGDIDNMEEDEQNEAESGEQEDQQEANIPGEEETTEEEPEQKDNNNLEKDENTATGDNPEQSDEITGGIGLDTDTKEEKGSSGNAQQEGGAEEAGSEEQPNGATEEGADRKKADSSTGGTGEDSQDDPQSEAFKKLGNVLEEWHRRQREIMNSSKDKEEQTLPPDTDMADAEFEHLADEDDAADTQALGQASEEQAEALDQQKGVETEKPSATDDVPPDVMDGDKDNQPDENQLDDAAMDIDVEAKAPEGAQTAKGTLVGETHQLQDGEQPTEEELDEVDTHLAAIHLSSANAPKTSIDEARKLWAHYEAVTNDLSLSLTEQLRLILAPTLATKLRGDFRTGKRLNIKKIIPYIASQYKRDKIWMRRSIPSKRNYQIMLAVDDSKSMLESGSGQLAFETLALVARSLSMLEAGDLCIVGFGDEEHVRVAHEFGKPFSSEAGTQVFQQFSYQQTGTNVRKLVADSIALFREARARRSGGGGNSADLWQLELIISDGICEDHETIRRLLFNAINGPVIFIPLRDLPPSSMASSQPRPFGLCRIVLAATAMLVTTTIGQTDNSQWHSLNASLSGALRSIYPLALPCFSNYNGTAVDTDPTECAIIQANYTSAAFRANLPNAWMSNQDEMCSTDPQNQCLLDNTSPTDPLAYGNGAVCNQGIVPPVYLEVRGPDDVITAFQHSRQTGTKLAIQNSGHDYLTRSSGQGRLLLWTRKLQSISYNNSFVPCGCPTTDVYNAITAGAGVNMDQAFSFAEQNNVTFIGGYASTVGVSGGWVQAGGHSVLSPVYGLGVDRVVEFKIVTPDGIYRTANACQNQDLFWALRGGGGGTFGVVLETTHRVEPLVSMIVADITIPASAATFTPWFEIMVNNSLQWSQQGWGGHITPSSLIDVNPLLTLQEAKDSMAPAVAFAEANNGSVTFEEFSSYYPFYLKYVGSNQLTVGNVHIAGSRLIPQALFSSETGRAQLMQYLQQVHAQGLSPYIPVVGPTLYNYTANSTSATPAWREAVWELGAGASWAWNSTLAQREAVVTKLNNLTNLVEQITPGGGAYQNEASPFTGDWQEAWWGQENYNSLLAIKNKYDPHGLLSCWKCVGWTENEDEGSCLLGFADST</sequence>
<evidence type="ECO:0000259" key="12">
    <source>
        <dbReference type="PROSITE" id="PS51387"/>
    </source>
</evidence>
<dbReference type="SUPFAM" id="SSF56176">
    <property type="entry name" value="FAD-binding/transporter-associated domain-like"/>
    <property type="match status" value="1"/>
</dbReference>
<dbReference type="Gene3D" id="3.40.50.300">
    <property type="entry name" value="P-loop containing nucleotide triphosphate hydrolases"/>
    <property type="match status" value="7"/>
</dbReference>
<dbReference type="GO" id="GO:0005524">
    <property type="term" value="F:ATP binding"/>
    <property type="evidence" value="ECO:0007669"/>
    <property type="project" value="UniProtKB-KW"/>
</dbReference>
<dbReference type="PIRSF" id="PIRSF010340">
    <property type="entry name" value="Midasin"/>
    <property type="match status" value="1"/>
</dbReference>
<dbReference type="InterPro" id="IPR040848">
    <property type="entry name" value="AAA_lid_7"/>
</dbReference>
<feature type="region of interest" description="Disordered" evidence="11">
    <location>
        <begin position="4043"/>
        <end position="4535"/>
    </location>
</feature>
<feature type="compositionally biased region" description="Basic and acidic residues" evidence="11">
    <location>
        <begin position="4229"/>
        <end position="4246"/>
    </location>
</feature>
<dbReference type="InterPro" id="IPR036318">
    <property type="entry name" value="FAD-bd_PCMH-like_sf"/>
</dbReference>
<evidence type="ECO:0000256" key="7">
    <source>
        <dbReference type="ARBA" id="ARBA00022840"/>
    </source>
</evidence>
<evidence type="ECO:0000256" key="6">
    <source>
        <dbReference type="ARBA" id="ARBA00022741"/>
    </source>
</evidence>
<accession>A0A6V8H889</accession>
<evidence type="ECO:0000256" key="4">
    <source>
        <dbReference type="ARBA" id="ARBA00007188"/>
    </source>
</evidence>
<evidence type="ECO:0000313" key="13">
    <source>
        <dbReference type="EMBL" id="GAM37572.1"/>
    </source>
</evidence>
<dbReference type="PROSITE" id="PS51387">
    <property type="entry name" value="FAD_PCMH"/>
    <property type="match status" value="1"/>
</dbReference>
<feature type="compositionally biased region" description="Basic and acidic residues" evidence="11">
    <location>
        <begin position="4343"/>
        <end position="4354"/>
    </location>
</feature>
<dbReference type="InterPro" id="IPR003593">
    <property type="entry name" value="AAA+_ATPase"/>
</dbReference>
<feature type="compositionally biased region" description="Acidic residues" evidence="11">
    <location>
        <begin position="4203"/>
        <end position="4228"/>
    </location>
</feature>
<dbReference type="GO" id="GO:0005654">
    <property type="term" value="C:nucleoplasm"/>
    <property type="evidence" value="ECO:0007669"/>
    <property type="project" value="UniProtKB-SubCell"/>
</dbReference>
<organism evidence="13 14">
    <name type="scientific">Talaromyces pinophilus</name>
    <name type="common">Penicillium pinophilum</name>
    <dbReference type="NCBI Taxonomy" id="128442"/>
    <lineage>
        <taxon>Eukaryota</taxon>
        <taxon>Fungi</taxon>
        <taxon>Dikarya</taxon>
        <taxon>Ascomycota</taxon>
        <taxon>Pezizomycotina</taxon>
        <taxon>Eurotiomycetes</taxon>
        <taxon>Eurotiomycetidae</taxon>
        <taxon>Eurotiales</taxon>
        <taxon>Trichocomaceae</taxon>
        <taxon>Talaromyces</taxon>
        <taxon>Talaromyces sect. Talaromyces</taxon>
    </lineage>
</organism>
<dbReference type="Pfam" id="PF08031">
    <property type="entry name" value="BBE"/>
    <property type="match status" value="1"/>
</dbReference>
<keyword evidence="9 10" id="KW-0539">Nucleus</keyword>
<dbReference type="InterPro" id="IPR016169">
    <property type="entry name" value="FAD-bd_PCMH_sub2"/>
</dbReference>
<comment type="subcellular location">
    <subcellularLocation>
        <location evidence="1">Nucleus</location>
        <location evidence="1">Nucleolus</location>
    </subcellularLocation>
    <subcellularLocation>
        <location evidence="2">Nucleus</location>
        <location evidence="2">Nucleoplasm</location>
    </subcellularLocation>
</comment>
<dbReference type="Gene3D" id="3.30.465.10">
    <property type="match status" value="1"/>
</dbReference>
<dbReference type="InterPro" id="IPR011704">
    <property type="entry name" value="ATPase_dyneun-rel_AAA"/>
</dbReference>
<keyword evidence="8 10" id="KW-0143">Chaperone</keyword>
<dbReference type="InterPro" id="IPR041190">
    <property type="entry name" value="Midasin_AAA_lid_5"/>
</dbReference>
<feature type="compositionally biased region" description="Basic and acidic residues" evidence="11">
    <location>
        <begin position="4191"/>
        <end position="4202"/>
    </location>
</feature>
<feature type="compositionally biased region" description="Acidic residues" evidence="11">
    <location>
        <begin position="4469"/>
        <end position="4485"/>
    </location>
</feature>
<gene>
    <name evidence="13" type="ORF">TCE0_024f07599</name>
</gene>
<comment type="similarity">
    <text evidence="3">Belongs to the oxygen-dependent FAD-linked oxidoreductase family.</text>
</comment>
<dbReference type="GO" id="GO:0000055">
    <property type="term" value="P:ribosomal large subunit export from nucleus"/>
    <property type="evidence" value="ECO:0007669"/>
    <property type="project" value="TreeGrafter"/>
</dbReference>
<dbReference type="Pfam" id="PF07728">
    <property type="entry name" value="AAA_5"/>
    <property type="match status" value="8"/>
</dbReference>
<name>A0A6V8H889_TALPI</name>
<evidence type="ECO:0000256" key="10">
    <source>
        <dbReference type="PIRNR" id="PIRNR010340"/>
    </source>
</evidence>
<feature type="compositionally biased region" description="Acidic residues" evidence="11">
    <location>
        <begin position="4250"/>
        <end position="4282"/>
    </location>
</feature>
<protein>
    <recommendedName>
        <fullName evidence="5 10">Midasin</fullName>
    </recommendedName>
</protein>
<dbReference type="GO" id="GO:0071949">
    <property type="term" value="F:FAD binding"/>
    <property type="evidence" value="ECO:0007669"/>
    <property type="project" value="InterPro"/>
</dbReference>
<evidence type="ECO:0000256" key="3">
    <source>
        <dbReference type="ARBA" id="ARBA00005466"/>
    </source>
</evidence>
<feature type="region of interest" description="Disordered" evidence="11">
    <location>
        <begin position="4552"/>
        <end position="4575"/>
    </location>
</feature>
<dbReference type="FunFam" id="3.40.50.300:FF:000582">
    <property type="entry name" value="Midasin"/>
    <property type="match status" value="1"/>
</dbReference>
<dbReference type="SUPFAM" id="SSF52540">
    <property type="entry name" value="P-loop containing nucleoside triphosphate hydrolases"/>
    <property type="match status" value="6"/>
</dbReference>
<evidence type="ECO:0000256" key="11">
    <source>
        <dbReference type="SAM" id="MobiDB-lite"/>
    </source>
</evidence>